<dbReference type="NCBIfam" id="TIGR04056">
    <property type="entry name" value="OMP_RagA_SusC"/>
    <property type="match status" value="1"/>
</dbReference>
<feature type="signal peptide" evidence="10">
    <location>
        <begin position="1"/>
        <end position="20"/>
    </location>
</feature>
<dbReference type="InterPro" id="IPR000531">
    <property type="entry name" value="Beta-barrel_TonB"/>
</dbReference>
<dbReference type="Gene3D" id="2.60.40.1120">
    <property type="entry name" value="Carboxypeptidase-like, regulatory domain"/>
    <property type="match status" value="1"/>
</dbReference>
<evidence type="ECO:0000256" key="7">
    <source>
        <dbReference type="ARBA" id="ARBA00023237"/>
    </source>
</evidence>
<reference evidence="13 14" key="1">
    <citation type="journal article" date="2021" name="Int. J. Syst. Evol. Microbiol.">
        <title>Capnocytophaga periodontitidis sp. nov., isolated from subgingival plaque of periodontitis patient.</title>
        <authorList>
            <person name="Zhang Y."/>
            <person name="Qiao D."/>
            <person name="Shi W."/>
            <person name="Wu D."/>
            <person name="Cai M."/>
        </authorList>
    </citation>
    <scope>NUCLEOTIDE SEQUENCE [LARGE SCALE GENOMIC DNA]</scope>
    <source>
        <strain evidence="13 14">051621</strain>
    </source>
</reference>
<organism evidence="13 14">
    <name type="scientific">Capnocytophaga periodontitidis</name>
    <dbReference type="NCBI Taxonomy" id="2795027"/>
    <lineage>
        <taxon>Bacteria</taxon>
        <taxon>Pseudomonadati</taxon>
        <taxon>Bacteroidota</taxon>
        <taxon>Flavobacteriia</taxon>
        <taxon>Flavobacteriales</taxon>
        <taxon>Flavobacteriaceae</taxon>
        <taxon>Capnocytophaga</taxon>
    </lineage>
</organism>
<evidence type="ECO:0000256" key="1">
    <source>
        <dbReference type="ARBA" id="ARBA00004571"/>
    </source>
</evidence>
<sequence length="1023" mass="114554">MKLKLFYTWIFFLTATFAMFAQNIEVSGTVKDEKGEPLLGVLILVKGTQRGAATDMDGKYTIQTKVGDVLQYSFLGMKTTEKKITANSKHLDIVMKDDVQELEEMVVTGYGAPKLASRTVAQVAQVQGKDVSAAPVASVSDALQGRLAGVVVTTSSGRPGSNSDILIHGYNNFQGALAKTGTQEPLYIMDGIAVSSSVMSDFNPNDIETITVLKDAASTSIYGARAANGVILITTKKGRRNERTNITISHQLGFSALTNASRKFFDDMMTPREYMDFWLERSPSSIISAAGMTSMGSTREVAEAAANKILAENPYNTRWDKVFFRDFVPLTRTDVSLSGGTESTSYYLSLGYFKQEGTLNPSSDYKRYTLNGSVNTQVTKWLKAGVSFVAGHNERDGSGSDSTIRMNTLPFYTPTYADGKRKDYITSIISPSLGFYHPEYYAEKHPRSTISDDFMPSGFISVEPVKNLIFKTQGGVQYGYGDVENKELSSFIIYRQRTPAPTTNSYTLFSSSRSLRKTLTNTLEYRFLLGREKQHSFNVLLGQESIENSSKSLTIVTYGQPSDGLSTLSHGNKNKTVEDDKTTTTFNSYFGRLEYSYGSRYFLDLSARRDGSSAFGRNNHYGNFWAVGVMWKLKQENFLKEVKWLTDLNLRFSTGLSGNAGGGSYNHLTTIEGDSYYQQNMGYTIYRLGNPNLHWEEQRKTTVGLNVVFDRGTSFNIEYYDRETYDMLSSRELNTTSGQNQFYDNAGGMRNRGIDFTFSSVVYRSKNNDLTIRPYFNVNYNKQEVTSLFGNKISDVSTGSGVGYKLGRPLEWAAVIRKGVNPTTGETEYYVPGTDRMEQVTDDNNVTTTYDDSKLIQTTGKKMQAPTNGGFGWNITYKSFSLDMAFSFSLGRYVVNNDMRYVENPGRFGVYNMSRKVFDYWKQAGDNTRHPKVNSDVFIYSLDSRLIQDASYMRMKSISLSYRLPKEVIDQIKFFEGIRIYTTARNIFTLTKYEGPDPESASAISLGGYPPSRQFTLGIDLNF</sequence>
<keyword evidence="6 8" id="KW-0472">Membrane</keyword>
<dbReference type="Pfam" id="PF13715">
    <property type="entry name" value="CarbopepD_reg_2"/>
    <property type="match status" value="1"/>
</dbReference>
<evidence type="ECO:0000313" key="13">
    <source>
        <dbReference type="EMBL" id="MBI1647601.1"/>
    </source>
</evidence>
<keyword evidence="3 8" id="KW-1134">Transmembrane beta strand</keyword>
<dbReference type="Gene3D" id="2.40.170.20">
    <property type="entry name" value="TonB-dependent receptor, beta-barrel domain"/>
    <property type="match status" value="1"/>
</dbReference>
<dbReference type="InterPro" id="IPR023996">
    <property type="entry name" value="TonB-dep_OMP_SusC/RagA"/>
</dbReference>
<comment type="similarity">
    <text evidence="8 9">Belongs to the TonB-dependent receptor family.</text>
</comment>
<dbReference type="InterPro" id="IPR036942">
    <property type="entry name" value="Beta-barrel_TonB_sf"/>
</dbReference>
<dbReference type="InterPro" id="IPR008969">
    <property type="entry name" value="CarboxyPept-like_regulatory"/>
</dbReference>
<keyword evidence="5 9" id="KW-0798">TonB box</keyword>
<dbReference type="RefSeq" id="WP_198467156.1">
    <property type="nucleotide sequence ID" value="NZ_JAEFDC010000011.1"/>
</dbReference>
<feature type="domain" description="TonB-dependent receptor plug" evidence="12">
    <location>
        <begin position="119"/>
        <end position="230"/>
    </location>
</feature>
<dbReference type="SUPFAM" id="SSF56935">
    <property type="entry name" value="Porins"/>
    <property type="match status" value="1"/>
</dbReference>
<dbReference type="SUPFAM" id="SSF49464">
    <property type="entry name" value="Carboxypeptidase regulatory domain-like"/>
    <property type="match status" value="1"/>
</dbReference>
<evidence type="ECO:0000256" key="5">
    <source>
        <dbReference type="ARBA" id="ARBA00023077"/>
    </source>
</evidence>
<keyword evidence="2 8" id="KW-0813">Transport</keyword>
<evidence type="ECO:0000256" key="3">
    <source>
        <dbReference type="ARBA" id="ARBA00022452"/>
    </source>
</evidence>
<dbReference type="Proteomes" id="UP000641139">
    <property type="component" value="Unassembled WGS sequence"/>
</dbReference>
<dbReference type="Pfam" id="PF00593">
    <property type="entry name" value="TonB_dep_Rec_b-barrel"/>
    <property type="match status" value="1"/>
</dbReference>
<dbReference type="InterPro" id="IPR012910">
    <property type="entry name" value="Plug_dom"/>
</dbReference>
<evidence type="ECO:0000256" key="6">
    <source>
        <dbReference type="ARBA" id="ARBA00023136"/>
    </source>
</evidence>
<evidence type="ECO:0000259" key="12">
    <source>
        <dbReference type="Pfam" id="PF07715"/>
    </source>
</evidence>
<evidence type="ECO:0000259" key="11">
    <source>
        <dbReference type="Pfam" id="PF00593"/>
    </source>
</evidence>
<gene>
    <name evidence="13" type="ORF">I7X30_11115</name>
</gene>
<feature type="domain" description="TonB-dependent receptor-like beta-barrel" evidence="11">
    <location>
        <begin position="476"/>
        <end position="905"/>
    </location>
</feature>
<dbReference type="InterPro" id="IPR023997">
    <property type="entry name" value="TonB-dep_OMP_SusC/RagA_CS"/>
</dbReference>
<feature type="chain" id="PRO_5046501955" evidence="10">
    <location>
        <begin position="21"/>
        <end position="1023"/>
    </location>
</feature>
<evidence type="ECO:0000256" key="9">
    <source>
        <dbReference type="RuleBase" id="RU003357"/>
    </source>
</evidence>
<proteinExistence type="inferred from homology"/>
<dbReference type="EMBL" id="JAEFDC010000011">
    <property type="protein sequence ID" value="MBI1647601.1"/>
    <property type="molecule type" value="Genomic_DNA"/>
</dbReference>
<dbReference type="Gene3D" id="2.170.130.10">
    <property type="entry name" value="TonB-dependent receptor, plug domain"/>
    <property type="match status" value="1"/>
</dbReference>
<evidence type="ECO:0000256" key="10">
    <source>
        <dbReference type="SAM" id="SignalP"/>
    </source>
</evidence>
<name>A0ABS0SPB3_9FLAO</name>
<evidence type="ECO:0000313" key="14">
    <source>
        <dbReference type="Proteomes" id="UP000641139"/>
    </source>
</evidence>
<dbReference type="InterPro" id="IPR037066">
    <property type="entry name" value="Plug_dom_sf"/>
</dbReference>
<keyword evidence="14" id="KW-1185">Reference proteome</keyword>
<protein>
    <submittedName>
        <fullName evidence="13">SusC/RagA family TonB-linked outer membrane protein</fullName>
    </submittedName>
</protein>
<dbReference type="InterPro" id="IPR039426">
    <property type="entry name" value="TonB-dep_rcpt-like"/>
</dbReference>
<accession>A0ABS0SPB3</accession>
<evidence type="ECO:0000256" key="8">
    <source>
        <dbReference type="PROSITE-ProRule" id="PRU01360"/>
    </source>
</evidence>
<dbReference type="NCBIfam" id="TIGR04057">
    <property type="entry name" value="SusC_RagA_signa"/>
    <property type="match status" value="1"/>
</dbReference>
<keyword evidence="7 8" id="KW-0998">Cell outer membrane</keyword>
<dbReference type="PROSITE" id="PS52016">
    <property type="entry name" value="TONB_DEPENDENT_REC_3"/>
    <property type="match status" value="1"/>
</dbReference>
<comment type="caution">
    <text evidence="13">The sequence shown here is derived from an EMBL/GenBank/DDBJ whole genome shotgun (WGS) entry which is preliminary data.</text>
</comment>
<keyword evidence="4 8" id="KW-0812">Transmembrane</keyword>
<evidence type="ECO:0000256" key="4">
    <source>
        <dbReference type="ARBA" id="ARBA00022692"/>
    </source>
</evidence>
<comment type="subcellular location">
    <subcellularLocation>
        <location evidence="1 8">Cell outer membrane</location>
        <topology evidence="1 8">Multi-pass membrane protein</topology>
    </subcellularLocation>
</comment>
<evidence type="ECO:0000256" key="2">
    <source>
        <dbReference type="ARBA" id="ARBA00022448"/>
    </source>
</evidence>
<keyword evidence="10" id="KW-0732">Signal</keyword>
<dbReference type="Pfam" id="PF07715">
    <property type="entry name" value="Plug"/>
    <property type="match status" value="1"/>
</dbReference>